<dbReference type="AlphaFoldDB" id="A0A4Z2IHI0"/>
<dbReference type="Proteomes" id="UP000314294">
    <property type="component" value="Unassembled WGS sequence"/>
</dbReference>
<dbReference type="EMBL" id="SRLO01000082">
    <property type="protein sequence ID" value="TNN77459.1"/>
    <property type="molecule type" value="Genomic_DNA"/>
</dbReference>
<accession>A0A4Z2IHI0</accession>
<comment type="caution">
    <text evidence="1">The sequence shown here is derived from an EMBL/GenBank/DDBJ whole genome shotgun (WGS) entry which is preliminary data.</text>
</comment>
<proteinExistence type="predicted"/>
<organism evidence="1 2">
    <name type="scientific">Liparis tanakae</name>
    <name type="common">Tanaka's snailfish</name>
    <dbReference type="NCBI Taxonomy" id="230148"/>
    <lineage>
        <taxon>Eukaryota</taxon>
        <taxon>Metazoa</taxon>
        <taxon>Chordata</taxon>
        <taxon>Craniata</taxon>
        <taxon>Vertebrata</taxon>
        <taxon>Euteleostomi</taxon>
        <taxon>Actinopterygii</taxon>
        <taxon>Neopterygii</taxon>
        <taxon>Teleostei</taxon>
        <taxon>Neoteleostei</taxon>
        <taxon>Acanthomorphata</taxon>
        <taxon>Eupercaria</taxon>
        <taxon>Perciformes</taxon>
        <taxon>Cottioidei</taxon>
        <taxon>Cottales</taxon>
        <taxon>Liparidae</taxon>
        <taxon>Liparis</taxon>
    </lineage>
</organism>
<protein>
    <submittedName>
        <fullName evidence="1">Uncharacterized protein</fullName>
    </submittedName>
</protein>
<sequence>MERAMWRFPSTSEYFPVSDVSESLEIDTSHRGTCSDLPLTPGHAHVGTYLEAGVDVDDCAPHHVAGKMSGDELHVTKDFMSVVQCAEGCSTDLVDYSADFANPPDHHLMKVQAFRKPLLLLLQLLSTDLFACREAPATDIHGIHRPAVHGTVF</sequence>
<evidence type="ECO:0000313" key="1">
    <source>
        <dbReference type="EMBL" id="TNN77459.1"/>
    </source>
</evidence>
<keyword evidence="2" id="KW-1185">Reference proteome</keyword>
<reference evidence="1 2" key="1">
    <citation type="submission" date="2019-03" db="EMBL/GenBank/DDBJ databases">
        <title>First draft genome of Liparis tanakae, snailfish: a comprehensive survey of snailfish specific genes.</title>
        <authorList>
            <person name="Kim W."/>
            <person name="Song I."/>
            <person name="Jeong J.-H."/>
            <person name="Kim D."/>
            <person name="Kim S."/>
            <person name="Ryu S."/>
            <person name="Song J.Y."/>
            <person name="Lee S.K."/>
        </authorList>
    </citation>
    <scope>NUCLEOTIDE SEQUENCE [LARGE SCALE GENOMIC DNA]</scope>
    <source>
        <tissue evidence="1">Muscle</tissue>
    </source>
</reference>
<name>A0A4Z2IHI0_9TELE</name>
<evidence type="ECO:0000313" key="2">
    <source>
        <dbReference type="Proteomes" id="UP000314294"/>
    </source>
</evidence>
<gene>
    <name evidence="1" type="ORF">EYF80_012273</name>
</gene>